<dbReference type="EMBL" id="KV407457">
    <property type="protein sequence ID" value="KZF23846.1"/>
    <property type="molecule type" value="Genomic_DNA"/>
</dbReference>
<accession>A0A165HQU4</accession>
<organism evidence="1 2">
    <name type="scientific">Xylona heveae (strain CBS 132557 / TC161)</name>
    <dbReference type="NCBI Taxonomy" id="1328760"/>
    <lineage>
        <taxon>Eukaryota</taxon>
        <taxon>Fungi</taxon>
        <taxon>Dikarya</taxon>
        <taxon>Ascomycota</taxon>
        <taxon>Pezizomycotina</taxon>
        <taxon>Xylonomycetes</taxon>
        <taxon>Xylonales</taxon>
        <taxon>Xylonaceae</taxon>
        <taxon>Xylona</taxon>
    </lineage>
</organism>
<evidence type="ECO:0000313" key="1">
    <source>
        <dbReference type="EMBL" id="KZF23846.1"/>
    </source>
</evidence>
<dbReference type="AlphaFoldDB" id="A0A165HQU4"/>
<dbReference type="InParanoid" id="A0A165HQU4"/>
<reference evidence="1 2" key="1">
    <citation type="journal article" date="2016" name="Fungal Biol.">
        <title>The genome of Xylona heveae provides a window into fungal endophytism.</title>
        <authorList>
            <person name="Gazis R."/>
            <person name="Kuo A."/>
            <person name="Riley R."/>
            <person name="LaButti K."/>
            <person name="Lipzen A."/>
            <person name="Lin J."/>
            <person name="Amirebrahimi M."/>
            <person name="Hesse C.N."/>
            <person name="Spatafora J.W."/>
            <person name="Henrissat B."/>
            <person name="Hainaut M."/>
            <person name="Grigoriev I.V."/>
            <person name="Hibbett D.S."/>
        </authorList>
    </citation>
    <scope>NUCLEOTIDE SEQUENCE [LARGE SCALE GENOMIC DNA]</scope>
    <source>
        <strain evidence="1 2">TC161</strain>
    </source>
</reference>
<sequence length="125" mass="14100">MALTHKLKNTKQQVKHAVEVGNIPSVDNLHDIIHYCWENNKHEDNDYIHIINDDTAREALHGLIVKHFNKTNTDKGGEHDNDKPPMVGGFKAQLFKQGGQAVHGVPTVEIKDPIAGFYTRDLVEK</sequence>
<dbReference type="RefSeq" id="XP_018189401.1">
    <property type="nucleotide sequence ID" value="XM_018331040.1"/>
</dbReference>
<dbReference type="GeneID" id="28896177"/>
<dbReference type="Proteomes" id="UP000076632">
    <property type="component" value="Unassembled WGS sequence"/>
</dbReference>
<protein>
    <submittedName>
        <fullName evidence="1">Uncharacterized protein</fullName>
    </submittedName>
</protein>
<gene>
    <name evidence="1" type="ORF">L228DRAFT_238361</name>
</gene>
<proteinExistence type="predicted"/>
<evidence type="ECO:0000313" key="2">
    <source>
        <dbReference type="Proteomes" id="UP000076632"/>
    </source>
</evidence>
<name>A0A165HQU4_XYLHT</name>
<keyword evidence="2" id="KW-1185">Reference proteome</keyword>